<evidence type="ECO:0000313" key="3">
    <source>
        <dbReference type="EMBL" id="KAJ9141851.1"/>
    </source>
</evidence>
<dbReference type="PANTHER" id="PTHR36840:SF1">
    <property type="entry name" value="BLL5714 PROTEIN"/>
    <property type="match status" value="1"/>
</dbReference>
<dbReference type="EMBL" id="JANBVO010000024">
    <property type="protein sequence ID" value="KAJ9141851.1"/>
    <property type="molecule type" value="Genomic_DNA"/>
</dbReference>
<comment type="caution">
    <text evidence="3">The sequence shown here is derived from an EMBL/GenBank/DDBJ whole genome shotgun (WGS) entry which is preliminary data.</text>
</comment>
<keyword evidence="4" id="KW-1185">Reference proteome</keyword>
<feature type="transmembrane region" description="Helical" evidence="2">
    <location>
        <begin position="413"/>
        <end position="432"/>
    </location>
</feature>
<feature type="region of interest" description="Disordered" evidence="1">
    <location>
        <begin position="1"/>
        <end position="29"/>
    </location>
</feature>
<sequence>MSATPTRSPSGSSTPSGRGRHARRRPSEFLLPDGRRILVALPEDAAALREKHVSATDAEMQTEVVVHGSAEHERLLRQSQAHHAQRRAELRARAAAASLLDEWDAAGARLDAVTAELEALADHSGRLRENFSKFGYDARLRTYGGGDEEDGGRRGSRSPSFAGEKEERAPDEWSERRGGNVMKLFRRPVIRQYFHRGLLWRASEETKIMSFELFFDLLYVGIIAINGDHAAEDATGHELLRFVVTFCMSWKIWSDVAMLVSWFETDDILQRVEILFLIACLLGLTTDMLNTFGEEYDTYVQLVGFYLAARLFMAAYCALTGILLPLVKGMMITQIILVLIPSALWIGSTQVEMPNRLGLTFTALALDLFGSTLYVGLFRYSRTHQDGIARKIEQFFEFYPAFNIEHKVERTNAFVSLVLGYSVVGVIFQNAGFGLNAFLGKAILGLVQAFIFNWIYFEVDGELDNIHVHAIRRHANYAFLWQYAHLLFIMAYILAAAGLSKLVVADDCPDAPPDTLTELYRERSEPEVSTGLRLFYCAGLGVALFAMGLINLSHEHKIPASACRLPRWLRLANRAAVCAVLCCLAAAERLNSLELVGTTTALSAWVLGVELVGKSCRGESMFGADGRCRYTAKCSRRELEDATKSDGQVDVVELSRGEKTAAPVGIE</sequence>
<protein>
    <submittedName>
        <fullName evidence="3">Low temperature requirement a protein</fullName>
    </submittedName>
</protein>
<evidence type="ECO:0000313" key="4">
    <source>
        <dbReference type="Proteomes" id="UP001174694"/>
    </source>
</evidence>
<evidence type="ECO:0000256" key="2">
    <source>
        <dbReference type="SAM" id="Phobius"/>
    </source>
</evidence>
<proteinExistence type="predicted"/>
<dbReference type="Proteomes" id="UP001174694">
    <property type="component" value="Unassembled WGS sequence"/>
</dbReference>
<feature type="transmembrane region" description="Helical" evidence="2">
    <location>
        <begin position="438"/>
        <end position="457"/>
    </location>
</feature>
<feature type="transmembrane region" description="Helical" evidence="2">
    <location>
        <begin position="274"/>
        <end position="293"/>
    </location>
</feature>
<feature type="transmembrane region" description="Helical" evidence="2">
    <location>
        <begin position="533"/>
        <end position="550"/>
    </location>
</feature>
<keyword evidence="2" id="KW-1133">Transmembrane helix</keyword>
<gene>
    <name evidence="3" type="ORF">NKR23_g7602</name>
</gene>
<feature type="transmembrane region" description="Helical" evidence="2">
    <location>
        <begin position="299"/>
        <end position="319"/>
    </location>
</feature>
<feature type="transmembrane region" description="Helical" evidence="2">
    <location>
        <begin position="359"/>
        <end position="380"/>
    </location>
</feature>
<dbReference type="PANTHER" id="PTHR36840">
    <property type="entry name" value="BLL5714 PROTEIN"/>
    <property type="match status" value="1"/>
</dbReference>
<keyword evidence="2" id="KW-0812">Transmembrane</keyword>
<keyword evidence="2" id="KW-0472">Membrane</keyword>
<organism evidence="3 4">
    <name type="scientific">Pleurostoma richardsiae</name>
    <dbReference type="NCBI Taxonomy" id="41990"/>
    <lineage>
        <taxon>Eukaryota</taxon>
        <taxon>Fungi</taxon>
        <taxon>Dikarya</taxon>
        <taxon>Ascomycota</taxon>
        <taxon>Pezizomycotina</taxon>
        <taxon>Sordariomycetes</taxon>
        <taxon>Sordariomycetidae</taxon>
        <taxon>Calosphaeriales</taxon>
        <taxon>Pleurostomataceae</taxon>
        <taxon>Pleurostoma</taxon>
    </lineage>
</organism>
<dbReference type="AlphaFoldDB" id="A0AA38RHJ8"/>
<accession>A0AA38RHJ8</accession>
<feature type="transmembrane region" description="Helical" evidence="2">
    <location>
        <begin position="478"/>
        <end position="499"/>
    </location>
</feature>
<feature type="region of interest" description="Disordered" evidence="1">
    <location>
        <begin position="145"/>
        <end position="174"/>
    </location>
</feature>
<evidence type="ECO:0000256" key="1">
    <source>
        <dbReference type="SAM" id="MobiDB-lite"/>
    </source>
</evidence>
<feature type="compositionally biased region" description="Basic and acidic residues" evidence="1">
    <location>
        <begin position="163"/>
        <end position="174"/>
    </location>
</feature>
<name>A0AA38RHJ8_9PEZI</name>
<dbReference type="Pfam" id="PF06772">
    <property type="entry name" value="LtrA"/>
    <property type="match status" value="1"/>
</dbReference>
<feature type="compositionally biased region" description="Low complexity" evidence="1">
    <location>
        <begin position="1"/>
        <end position="17"/>
    </location>
</feature>
<reference evidence="3" key="1">
    <citation type="submission" date="2022-07" db="EMBL/GenBank/DDBJ databases">
        <title>Fungi with potential for degradation of polypropylene.</title>
        <authorList>
            <person name="Gostincar C."/>
        </authorList>
    </citation>
    <scope>NUCLEOTIDE SEQUENCE</scope>
    <source>
        <strain evidence="3">EXF-13308</strain>
    </source>
</reference>
<feature type="transmembrane region" description="Helical" evidence="2">
    <location>
        <begin position="326"/>
        <end position="347"/>
    </location>
</feature>
<dbReference type="InterPro" id="IPR010640">
    <property type="entry name" value="Low_temperature_requirement_A"/>
</dbReference>